<proteinExistence type="predicted"/>
<dbReference type="RefSeq" id="WP_377711981.1">
    <property type="nucleotide sequence ID" value="NZ_JBHSMP010000016.1"/>
</dbReference>
<evidence type="ECO:0000313" key="2">
    <source>
        <dbReference type="Proteomes" id="UP001596103"/>
    </source>
</evidence>
<sequence>MVNAMANAHGMMMVMLDVADNVSWRRERGNRRDHGSTANKGGQTENRLECGFHVLGFLTAA</sequence>
<comment type="caution">
    <text evidence="1">The sequence shown here is derived from an EMBL/GenBank/DDBJ whole genome shotgun (WGS) entry which is preliminary data.</text>
</comment>
<dbReference type="EMBL" id="JBHSMP010000016">
    <property type="protein sequence ID" value="MFC5429964.1"/>
    <property type="molecule type" value="Genomic_DNA"/>
</dbReference>
<organism evidence="1 2">
    <name type="scientific">Paraburkholderia denitrificans</name>
    <dbReference type="NCBI Taxonomy" id="694025"/>
    <lineage>
        <taxon>Bacteria</taxon>
        <taxon>Pseudomonadati</taxon>
        <taxon>Pseudomonadota</taxon>
        <taxon>Betaproteobacteria</taxon>
        <taxon>Burkholderiales</taxon>
        <taxon>Burkholderiaceae</taxon>
        <taxon>Paraburkholderia</taxon>
    </lineage>
</organism>
<reference evidence="2" key="1">
    <citation type="journal article" date="2019" name="Int. J. Syst. Evol. Microbiol.">
        <title>The Global Catalogue of Microorganisms (GCM) 10K type strain sequencing project: providing services to taxonomists for standard genome sequencing and annotation.</title>
        <authorList>
            <consortium name="The Broad Institute Genomics Platform"/>
            <consortium name="The Broad Institute Genome Sequencing Center for Infectious Disease"/>
            <person name="Wu L."/>
            <person name="Ma J."/>
        </authorList>
    </citation>
    <scope>NUCLEOTIDE SEQUENCE [LARGE SCALE GENOMIC DNA]</scope>
    <source>
        <strain evidence="2">CCUG 56042</strain>
    </source>
</reference>
<gene>
    <name evidence="1" type="ORF">ACFPTO_14305</name>
</gene>
<protein>
    <submittedName>
        <fullName evidence="1">Uncharacterized protein</fullName>
    </submittedName>
</protein>
<accession>A0ABW0JA98</accession>
<keyword evidence="2" id="KW-1185">Reference proteome</keyword>
<name>A0ABW0JA98_9BURK</name>
<evidence type="ECO:0000313" key="1">
    <source>
        <dbReference type="EMBL" id="MFC5429964.1"/>
    </source>
</evidence>
<dbReference type="Proteomes" id="UP001596103">
    <property type="component" value="Unassembled WGS sequence"/>
</dbReference>